<dbReference type="RefSeq" id="WP_115535914.1">
    <property type="nucleotide sequence ID" value="NZ_QRGA01000014.1"/>
</dbReference>
<dbReference type="Pfam" id="PF00535">
    <property type="entry name" value="Glycos_transf_2"/>
    <property type="match status" value="1"/>
</dbReference>
<evidence type="ECO:0000313" key="4">
    <source>
        <dbReference type="Proteomes" id="UP000256838"/>
    </source>
</evidence>
<dbReference type="Gene3D" id="3.90.550.10">
    <property type="entry name" value="Spore Coat Polysaccharide Biosynthesis Protein SpsA, Chain A"/>
    <property type="match status" value="1"/>
</dbReference>
<sequence length="264" mass="29412">MNSPQTASASVQRASLGVAIIALNAQPRLAQCLEALRFADDIVVIDGGSADETVAIARALGARVVVEPDWPGFGRQKNRAVAALDTDWILSIDTDEVVTPELAASIRQAIDSPRAEVYSLDRLSSFCGHWVRHSGWYPDWVPRLFKRGAARFSDDLVHERLVFDGRIERLAGHLLHYSYDDFETVLRKVDAYSSAGARQRHAAGKRGGFARAVLRGFWAFVRTYLLRGGILDGRSGFMIAVFNAETVYYRFLKLHLARQGDRKH</sequence>
<dbReference type="InterPro" id="IPR029044">
    <property type="entry name" value="Nucleotide-diphossugar_trans"/>
</dbReference>
<dbReference type="GO" id="GO:0016740">
    <property type="term" value="F:transferase activity"/>
    <property type="evidence" value="ECO:0007669"/>
    <property type="project" value="UniProtKB-KW"/>
</dbReference>
<dbReference type="EMBL" id="QRGA01000014">
    <property type="protein sequence ID" value="RDU96465.1"/>
    <property type="molecule type" value="Genomic_DNA"/>
</dbReference>
<dbReference type="PANTHER" id="PTHR43630:SF2">
    <property type="entry name" value="GLYCOSYLTRANSFERASE"/>
    <property type="match status" value="1"/>
</dbReference>
<dbReference type="OrthoDB" id="9815923at2"/>
<dbReference type="InterPro" id="IPR001173">
    <property type="entry name" value="Glyco_trans_2-like"/>
</dbReference>
<evidence type="ECO:0000256" key="1">
    <source>
        <dbReference type="ARBA" id="ARBA00038494"/>
    </source>
</evidence>
<feature type="domain" description="Glycosyltransferase 2-like" evidence="2">
    <location>
        <begin position="18"/>
        <end position="147"/>
    </location>
</feature>
<gene>
    <name evidence="3" type="ORF">DWV00_22965</name>
</gene>
<name>A0A3D8JUQ7_9BURK</name>
<comment type="caution">
    <text evidence="3">The sequence shown here is derived from an EMBL/GenBank/DDBJ whole genome shotgun (WGS) entry which is preliminary data.</text>
</comment>
<evidence type="ECO:0000259" key="2">
    <source>
        <dbReference type="Pfam" id="PF00535"/>
    </source>
</evidence>
<dbReference type="SUPFAM" id="SSF53448">
    <property type="entry name" value="Nucleotide-diphospho-sugar transferases"/>
    <property type="match status" value="1"/>
</dbReference>
<protein>
    <submittedName>
        <fullName evidence="3">Glycosyltransferase family 2 protein</fullName>
    </submittedName>
</protein>
<dbReference type="CDD" id="cd02511">
    <property type="entry name" value="Beta4Glucosyltransferase"/>
    <property type="match status" value="1"/>
</dbReference>
<evidence type="ECO:0000313" key="3">
    <source>
        <dbReference type="EMBL" id="RDU96465.1"/>
    </source>
</evidence>
<dbReference type="Proteomes" id="UP000256838">
    <property type="component" value="Unassembled WGS sequence"/>
</dbReference>
<comment type="similarity">
    <text evidence="1">Belongs to the glycosyltransferase 2 family. WaaE/KdtX subfamily.</text>
</comment>
<dbReference type="PANTHER" id="PTHR43630">
    <property type="entry name" value="POLY-BETA-1,6-N-ACETYL-D-GLUCOSAMINE SYNTHASE"/>
    <property type="match status" value="1"/>
</dbReference>
<keyword evidence="4" id="KW-1185">Reference proteome</keyword>
<keyword evidence="3" id="KW-0808">Transferase</keyword>
<reference evidence="3 4" key="1">
    <citation type="submission" date="2018-08" db="EMBL/GenBank/DDBJ databases">
        <title>Paraburkholderia sp. DHOM06 isolated from forest soil.</title>
        <authorList>
            <person name="Gao Z.-H."/>
            <person name="Qiu L.-H."/>
        </authorList>
    </citation>
    <scope>NUCLEOTIDE SEQUENCE [LARGE SCALE GENOMIC DNA]</scope>
    <source>
        <strain evidence="3 4">DHOM06</strain>
    </source>
</reference>
<dbReference type="AlphaFoldDB" id="A0A3D8JUQ7"/>
<accession>A0A3D8JUQ7</accession>
<organism evidence="3 4">
    <name type="scientific">Trinickia dinghuensis</name>
    <dbReference type="NCBI Taxonomy" id="2291023"/>
    <lineage>
        <taxon>Bacteria</taxon>
        <taxon>Pseudomonadati</taxon>
        <taxon>Pseudomonadota</taxon>
        <taxon>Betaproteobacteria</taxon>
        <taxon>Burkholderiales</taxon>
        <taxon>Burkholderiaceae</taxon>
        <taxon>Trinickia</taxon>
    </lineage>
</organism>
<proteinExistence type="inferred from homology"/>